<feature type="region of interest" description="Disordered" evidence="1">
    <location>
        <begin position="127"/>
        <end position="151"/>
    </location>
</feature>
<reference evidence="2 3" key="1">
    <citation type="submission" date="2021-08" db="EMBL/GenBank/DDBJ databases">
        <title>Draft Genome Sequence of Phanerochaete sordida strain YK-624.</title>
        <authorList>
            <person name="Mori T."/>
            <person name="Dohra H."/>
            <person name="Suzuki T."/>
            <person name="Kawagishi H."/>
            <person name="Hirai H."/>
        </authorList>
    </citation>
    <scope>NUCLEOTIDE SEQUENCE [LARGE SCALE GENOMIC DNA]</scope>
    <source>
        <strain evidence="2 3">YK-624</strain>
    </source>
</reference>
<dbReference type="Proteomes" id="UP000703269">
    <property type="component" value="Unassembled WGS sequence"/>
</dbReference>
<evidence type="ECO:0000313" key="2">
    <source>
        <dbReference type="EMBL" id="GJE93181.1"/>
    </source>
</evidence>
<organism evidence="2 3">
    <name type="scientific">Phanerochaete sordida</name>
    <dbReference type="NCBI Taxonomy" id="48140"/>
    <lineage>
        <taxon>Eukaryota</taxon>
        <taxon>Fungi</taxon>
        <taxon>Dikarya</taxon>
        <taxon>Basidiomycota</taxon>
        <taxon>Agaricomycotina</taxon>
        <taxon>Agaricomycetes</taxon>
        <taxon>Polyporales</taxon>
        <taxon>Phanerochaetaceae</taxon>
        <taxon>Phanerochaete</taxon>
    </lineage>
</organism>
<dbReference type="EMBL" id="BPQB01000030">
    <property type="protein sequence ID" value="GJE93181.1"/>
    <property type="molecule type" value="Genomic_DNA"/>
</dbReference>
<protein>
    <submittedName>
        <fullName evidence="2">Uncharacterized protein</fullName>
    </submittedName>
</protein>
<keyword evidence="3" id="KW-1185">Reference proteome</keyword>
<proteinExistence type="predicted"/>
<comment type="caution">
    <text evidence="2">The sequence shown here is derived from an EMBL/GenBank/DDBJ whole genome shotgun (WGS) entry which is preliminary data.</text>
</comment>
<evidence type="ECO:0000256" key="1">
    <source>
        <dbReference type="SAM" id="MobiDB-lite"/>
    </source>
</evidence>
<evidence type="ECO:0000313" key="3">
    <source>
        <dbReference type="Proteomes" id="UP000703269"/>
    </source>
</evidence>
<name>A0A9P3GE92_9APHY</name>
<sequence>MLSTMVRYHSGRSLSTLHVQISVTVPTSPHSRQSPPISVEGDFGISCPMTMPMDSVRNDFPLTETLRSSFLAIEATDGANLGLPIRRGRSMGPMRAPNLSFFTRRSSRLIFCIHARQTARYSFRSIMHRPRGREEQTVQHPRDVTPSAHGL</sequence>
<accession>A0A9P3GE92</accession>
<gene>
    <name evidence="2" type="ORF">PsYK624_093400</name>
</gene>
<dbReference type="AlphaFoldDB" id="A0A9P3GE92"/>
<feature type="compositionally biased region" description="Basic and acidic residues" evidence="1">
    <location>
        <begin position="132"/>
        <end position="143"/>
    </location>
</feature>